<sequence>MRNETMHGVSLRGRDNASRVGLLLTLSLLGILFTSTVILVGVWTRLVDAGLGCPDWPGCYGRLVVPDAERAMAHSPDAPLESFKAWVEMIHRYIASGLGLLVIALLVAGAGLRKYQGYPWGVSLALLVVILLQGAFGAFTVTLKLWPQVVTMHLLGGLAVLLLFVWLHLRLRRFASGDTGERPRRRLTPLWGLAILLLLLQLALGGWVSSNYAGIACQGFPTCNGQWWPEMDWSEGFHLTQTVGPNYLHGQLHADARMAIQQGHRIGALLLGLTLLALAARYWREARLRPWLGGLVGIYVLQLGLGVANVLMWLPLWLALLHTAGAVALVLCLALAVWHWREPVGDVNTIRQDKEWAHV</sequence>
<evidence type="ECO:0000256" key="9">
    <source>
        <dbReference type="ARBA" id="ARBA00023136"/>
    </source>
</evidence>
<dbReference type="GO" id="GO:0016020">
    <property type="term" value="C:membrane"/>
    <property type="evidence" value="ECO:0007669"/>
    <property type="project" value="UniProtKB-SubCell"/>
</dbReference>
<evidence type="ECO:0000256" key="7">
    <source>
        <dbReference type="ARBA" id="ARBA00023004"/>
    </source>
</evidence>
<evidence type="ECO:0000313" key="13">
    <source>
        <dbReference type="EMBL" id="RCV86642.1"/>
    </source>
</evidence>
<accession>A0A368TR87</accession>
<feature type="transmembrane region" description="Helical" evidence="12">
    <location>
        <begin position="149"/>
        <end position="169"/>
    </location>
</feature>
<dbReference type="GO" id="GO:0046872">
    <property type="term" value="F:metal ion binding"/>
    <property type="evidence" value="ECO:0007669"/>
    <property type="project" value="UniProtKB-KW"/>
</dbReference>
<gene>
    <name evidence="13" type="ORF">DU505_20110</name>
</gene>
<dbReference type="GO" id="GO:0016491">
    <property type="term" value="F:oxidoreductase activity"/>
    <property type="evidence" value="ECO:0007669"/>
    <property type="project" value="UniProtKB-KW"/>
</dbReference>
<evidence type="ECO:0000256" key="12">
    <source>
        <dbReference type="SAM" id="Phobius"/>
    </source>
</evidence>
<evidence type="ECO:0000256" key="11">
    <source>
        <dbReference type="ARBA" id="ARBA00023444"/>
    </source>
</evidence>
<reference evidence="13 14" key="1">
    <citation type="submission" date="2018-07" db="EMBL/GenBank/DDBJ databases">
        <title>Halomonas montanilacus sp. nov., isolated from Lake Pengyan on Tibetan Plateau.</title>
        <authorList>
            <person name="Lu H."/>
            <person name="Xing P."/>
            <person name="Wu Q."/>
        </authorList>
    </citation>
    <scope>NUCLEOTIDE SEQUENCE [LARGE SCALE GENOMIC DNA]</scope>
    <source>
        <strain evidence="13 14">PYC7W</strain>
    </source>
</reference>
<evidence type="ECO:0000256" key="10">
    <source>
        <dbReference type="ARBA" id="ARBA00023157"/>
    </source>
</evidence>
<keyword evidence="5 12" id="KW-1133">Transmembrane helix</keyword>
<proteinExistence type="predicted"/>
<evidence type="ECO:0000256" key="3">
    <source>
        <dbReference type="ARBA" id="ARBA00022692"/>
    </source>
</evidence>
<feature type="transmembrane region" description="Helical" evidence="12">
    <location>
        <begin position="190"/>
        <end position="208"/>
    </location>
</feature>
<comment type="caution">
    <text evidence="13">The sequence shown here is derived from an EMBL/GenBank/DDBJ whole genome shotgun (WGS) entry which is preliminary data.</text>
</comment>
<keyword evidence="4" id="KW-0479">Metal-binding</keyword>
<feature type="transmembrane region" description="Helical" evidence="12">
    <location>
        <begin position="290"/>
        <end position="311"/>
    </location>
</feature>
<keyword evidence="10" id="KW-1015">Disulfide bond</keyword>
<dbReference type="EMBL" id="QPII01000022">
    <property type="protein sequence ID" value="RCV86642.1"/>
    <property type="molecule type" value="Genomic_DNA"/>
</dbReference>
<feature type="transmembrane region" description="Helical" evidence="12">
    <location>
        <begin position="20"/>
        <end position="43"/>
    </location>
</feature>
<organism evidence="13 14">
    <name type="scientific">Billgrantia montanilacus</name>
    <dbReference type="NCBI Taxonomy" id="2282305"/>
    <lineage>
        <taxon>Bacteria</taxon>
        <taxon>Pseudomonadati</taxon>
        <taxon>Pseudomonadota</taxon>
        <taxon>Gammaproteobacteria</taxon>
        <taxon>Oceanospirillales</taxon>
        <taxon>Halomonadaceae</taxon>
        <taxon>Billgrantia</taxon>
    </lineage>
</organism>
<keyword evidence="7" id="KW-0408">Iron</keyword>
<keyword evidence="14" id="KW-1185">Reference proteome</keyword>
<protein>
    <submittedName>
        <fullName evidence="13">Heme A synthase</fullName>
    </submittedName>
</protein>
<dbReference type="OrthoDB" id="1447144at2"/>
<dbReference type="InterPro" id="IPR050450">
    <property type="entry name" value="COX15/CtaA_HemeA_synthase"/>
</dbReference>
<keyword evidence="3 12" id="KW-0812">Transmembrane</keyword>
<dbReference type="Pfam" id="PF02628">
    <property type="entry name" value="COX15-CtaA"/>
    <property type="match status" value="1"/>
</dbReference>
<dbReference type="AlphaFoldDB" id="A0A368TR87"/>
<dbReference type="InterPro" id="IPR003780">
    <property type="entry name" value="COX15/CtaA_fam"/>
</dbReference>
<keyword evidence="6" id="KW-0560">Oxidoreductase</keyword>
<comment type="pathway">
    <text evidence="11">Porphyrin-containing compound metabolism.</text>
</comment>
<evidence type="ECO:0000256" key="6">
    <source>
        <dbReference type="ARBA" id="ARBA00023002"/>
    </source>
</evidence>
<keyword evidence="8" id="KW-0350">Heme biosynthesis</keyword>
<dbReference type="GO" id="GO:0006784">
    <property type="term" value="P:heme A biosynthetic process"/>
    <property type="evidence" value="ECO:0007669"/>
    <property type="project" value="InterPro"/>
</dbReference>
<name>A0A368TR87_9GAMM</name>
<comment type="subcellular location">
    <subcellularLocation>
        <location evidence="1">Membrane</location>
        <topology evidence="1">Multi-pass membrane protein</topology>
    </subcellularLocation>
</comment>
<keyword evidence="2" id="KW-1003">Cell membrane</keyword>
<feature type="transmembrane region" description="Helical" evidence="12">
    <location>
        <begin position="90"/>
        <end position="112"/>
    </location>
</feature>
<evidence type="ECO:0000256" key="5">
    <source>
        <dbReference type="ARBA" id="ARBA00022989"/>
    </source>
</evidence>
<dbReference type="PANTHER" id="PTHR35457">
    <property type="entry name" value="HEME A SYNTHASE"/>
    <property type="match status" value="1"/>
</dbReference>
<evidence type="ECO:0000256" key="8">
    <source>
        <dbReference type="ARBA" id="ARBA00023133"/>
    </source>
</evidence>
<evidence type="ECO:0000313" key="14">
    <source>
        <dbReference type="Proteomes" id="UP000252405"/>
    </source>
</evidence>
<dbReference type="PANTHER" id="PTHR35457:SF1">
    <property type="entry name" value="HEME A SYNTHASE"/>
    <property type="match status" value="1"/>
</dbReference>
<keyword evidence="9 12" id="KW-0472">Membrane</keyword>
<evidence type="ECO:0000256" key="1">
    <source>
        <dbReference type="ARBA" id="ARBA00004141"/>
    </source>
</evidence>
<dbReference type="Proteomes" id="UP000252405">
    <property type="component" value="Unassembled WGS sequence"/>
</dbReference>
<evidence type="ECO:0000256" key="4">
    <source>
        <dbReference type="ARBA" id="ARBA00022723"/>
    </source>
</evidence>
<feature type="transmembrane region" description="Helical" evidence="12">
    <location>
        <begin position="124"/>
        <end position="143"/>
    </location>
</feature>
<evidence type="ECO:0000256" key="2">
    <source>
        <dbReference type="ARBA" id="ARBA00022475"/>
    </source>
</evidence>
<feature type="transmembrane region" description="Helical" evidence="12">
    <location>
        <begin position="266"/>
        <end position="283"/>
    </location>
</feature>
<feature type="transmembrane region" description="Helical" evidence="12">
    <location>
        <begin position="317"/>
        <end position="338"/>
    </location>
</feature>